<keyword evidence="6" id="KW-1185">Reference proteome</keyword>
<dbReference type="Gene3D" id="3.40.50.720">
    <property type="entry name" value="NAD(P)-binding Rossmann-like Domain"/>
    <property type="match status" value="1"/>
</dbReference>
<feature type="domain" description="GFO/IDH/MocA-like oxidoreductase" evidence="4">
    <location>
        <begin position="133"/>
        <end position="247"/>
    </location>
</feature>
<evidence type="ECO:0000256" key="1">
    <source>
        <dbReference type="ARBA" id="ARBA00010928"/>
    </source>
</evidence>
<dbReference type="Gene3D" id="3.30.360.10">
    <property type="entry name" value="Dihydrodipicolinate Reductase, domain 2"/>
    <property type="match status" value="1"/>
</dbReference>
<dbReference type="Pfam" id="PF22725">
    <property type="entry name" value="GFO_IDH_MocA_C3"/>
    <property type="match status" value="1"/>
</dbReference>
<name>A0A848IV32_9BACT</name>
<dbReference type="RefSeq" id="WP_169678168.1">
    <property type="nucleotide sequence ID" value="NZ_JABBNU010000002.1"/>
</dbReference>
<sequence>MKKIKWGIVGPGRIAHQFASDIKFSKYGEITAVASNNKNRADDFAKQYKIPSTFYNYSDLYNSPDVDAVYVATPHNFHFKNSSDALNAGKAILCEKPLTVNPEEAIELFETAKSNNQYLIEGMWTYFLPAIIKAQEWINEGRIGEVLTVKSDFGYPKPFDPKSRLFNPELAGGSLLDMGIYTLAMARLFMKDDPMKIDIFGHRAPTGADDEVNMLFHYSNSRSASLHTSFRSKLNNHTYIIGEEGYIDIPDFWRAKSCSLFKVEEKVDEYFDNRKGKGFEFEIDAVSMDILENRKTSEVIPPETSIFFQKQMQTILNHF</sequence>
<dbReference type="InterPro" id="IPR055170">
    <property type="entry name" value="GFO_IDH_MocA-like_dom"/>
</dbReference>
<dbReference type="InterPro" id="IPR000683">
    <property type="entry name" value="Gfo/Idh/MocA-like_OxRdtase_N"/>
</dbReference>
<organism evidence="5 6">
    <name type="scientific">Marinigracilibium pacificum</name>
    <dbReference type="NCBI Taxonomy" id="2729599"/>
    <lineage>
        <taxon>Bacteria</taxon>
        <taxon>Pseudomonadati</taxon>
        <taxon>Bacteroidota</taxon>
        <taxon>Cytophagia</taxon>
        <taxon>Cytophagales</taxon>
        <taxon>Flammeovirgaceae</taxon>
        <taxon>Marinigracilibium</taxon>
    </lineage>
</organism>
<dbReference type="PANTHER" id="PTHR22604">
    <property type="entry name" value="OXIDOREDUCTASES"/>
    <property type="match status" value="1"/>
</dbReference>
<protein>
    <submittedName>
        <fullName evidence="5">Gfo/Idh/MocA family oxidoreductase</fullName>
    </submittedName>
</protein>
<dbReference type="GO" id="GO:0016491">
    <property type="term" value="F:oxidoreductase activity"/>
    <property type="evidence" value="ECO:0007669"/>
    <property type="project" value="UniProtKB-KW"/>
</dbReference>
<dbReference type="Proteomes" id="UP000559010">
    <property type="component" value="Unassembled WGS sequence"/>
</dbReference>
<evidence type="ECO:0000313" key="5">
    <source>
        <dbReference type="EMBL" id="NMM47546.1"/>
    </source>
</evidence>
<feature type="domain" description="Gfo/Idh/MocA-like oxidoreductase N-terminal" evidence="3">
    <location>
        <begin position="4"/>
        <end position="120"/>
    </location>
</feature>
<proteinExistence type="inferred from homology"/>
<dbReference type="SUPFAM" id="SSF51735">
    <property type="entry name" value="NAD(P)-binding Rossmann-fold domains"/>
    <property type="match status" value="1"/>
</dbReference>
<dbReference type="InterPro" id="IPR036291">
    <property type="entry name" value="NAD(P)-bd_dom_sf"/>
</dbReference>
<dbReference type="PANTHER" id="PTHR22604:SF105">
    <property type="entry name" value="TRANS-1,2-DIHYDROBENZENE-1,2-DIOL DEHYDROGENASE"/>
    <property type="match status" value="1"/>
</dbReference>
<comment type="similarity">
    <text evidence="1">Belongs to the Gfo/Idh/MocA family.</text>
</comment>
<comment type="caution">
    <text evidence="5">The sequence shown here is derived from an EMBL/GenBank/DDBJ whole genome shotgun (WGS) entry which is preliminary data.</text>
</comment>
<evidence type="ECO:0000256" key="2">
    <source>
        <dbReference type="ARBA" id="ARBA00023002"/>
    </source>
</evidence>
<keyword evidence="2" id="KW-0560">Oxidoreductase</keyword>
<gene>
    <name evidence="5" type="ORF">HH304_03980</name>
</gene>
<dbReference type="InterPro" id="IPR050984">
    <property type="entry name" value="Gfo/Idh/MocA_domain"/>
</dbReference>
<evidence type="ECO:0000259" key="3">
    <source>
        <dbReference type="Pfam" id="PF01408"/>
    </source>
</evidence>
<dbReference type="GO" id="GO:0000166">
    <property type="term" value="F:nucleotide binding"/>
    <property type="evidence" value="ECO:0007669"/>
    <property type="project" value="InterPro"/>
</dbReference>
<reference evidence="5 6" key="1">
    <citation type="submission" date="2020-04" db="EMBL/GenBank/DDBJ databases">
        <title>Flammeovirgaceae bacterium KN852 isolated from deep sea.</title>
        <authorList>
            <person name="Zhang D.-C."/>
        </authorList>
    </citation>
    <scope>NUCLEOTIDE SEQUENCE [LARGE SCALE GENOMIC DNA]</scope>
    <source>
        <strain evidence="5 6">KN852</strain>
    </source>
</reference>
<accession>A0A848IV32</accession>
<dbReference type="AlphaFoldDB" id="A0A848IV32"/>
<dbReference type="SUPFAM" id="SSF55347">
    <property type="entry name" value="Glyceraldehyde-3-phosphate dehydrogenase-like, C-terminal domain"/>
    <property type="match status" value="1"/>
</dbReference>
<dbReference type="EMBL" id="JABBNU010000002">
    <property type="protein sequence ID" value="NMM47546.1"/>
    <property type="molecule type" value="Genomic_DNA"/>
</dbReference>
<dbReference type="Pfam" id="PF01408">
    <property type="entry name" value="GFO_IDH_MocA"/>
    <property type="match status" value="1"/>
</dbReference>
<evidence type="ECO:0000313" key="6">
    <source>
        <dbReference type="Proteomes" id="UP000559010"/>
    </source>
</evidence>
<evidence type="ECO:0000259" key="4">
    <source>
        <dbReference type="Pfam" id="PF22725"/>
    </source>
</evidence>